<evidence type="ECO:0008006" key="13">
    <source>
        <dbReference type="Google" id="ProtNLM"/>
    </source>
</evidence>
<dbReference type="GO" id="GO:0035269">
    <property type="term" value="P:protein O-linked glycosylation via mannose"/>
    <property type="evidence" value="ECO:0007669"/>
    <property type="project" value="TreeGrafter"/>
</dbReference>
<dbReference type="InterPro" id="IPR029044">
    <property type="entry name" value="Nucleotide-diphossugar_trans"/>
</dbReference>
<feature type="transmembrane region" description="Helical" evidence="8">
    <location>
        <begin position="351"/>
        <end position="372"/>
    </location>
</feature>
<evidence type="ECO:0000256" key="7">
    <source>
        <dbReference type="ARBA" id="ARBA00023136"/>
    </source>
</evidence>
<feature type="domain" description="Glycosyltransferase 2-like" evidence="9">
    <location>
        <begin position="6"/>
        <end position="171"/>
    </location>
</feature>
<feature type="transmembrane region" description="Helical" evidence="8">
    <location>
        <begin position="312"/>
        <end position="339"/>
    </location>
</feature>
<comment type="caution">
    <text evidence="11">The sequence shown here is derived from an EMBL/GenBank/DDBJ whole genome shotgun (WGS) entry which is preliminary data.</text>
</comment>
<accession>A0A2M9XC92</accession>
<dbReference type="GO" id="GO:0004582">
    <property type="term" value="F:dolichyl-phosphate beta-D-mannosyltransferase activity"/>
    <property type="evidence" value="ECO:0007669"/>
    <property type="project" value="InterPro"/>
</dbReference>
<keyword evidence="4" id="KW-0808">Transferase</keyword>
<keyword evidence="6 8" id="KW-1133">Transmembrane helix</keyword>
<dbReference type="Pfam" id="PF04138">
    <property type="entry name" value="GtrA_DPMS_TM"/>
    <property type="match status" value="1"/>
</dbReference>
<evidence type="ECO:0000256" key="2">
    <source>
        <dbReference type="ARBA" id="ARBA00006739"/>
    </source>
</evidence>
<evidence type="ECO:0000313" key="11">
    <source>
        <dbReference type="EMBL" id="PJZ25229.1"/>
    </source>
</evidence>
<dbReference type="Proteomes" id="UP000232196">
    <property type="component" value="Unassembled WGS sequence"/>
</dbReference>
<comment type="subcellular location">
    <subcellularLocation>
        <location evidence="1">Membrane</location>
        <topology evidence="1">Multi-pass membrane protein</topology>
    </subcellularLocation>
</comment>
<evidence type="ECO:0000313" key="12">
    <source>
        <dbReference type="Proteomes" id="UP000232196"/>
    </source>
</evidence>
<evidence type="ECO:0000256" key="3">
    <source>
        <dbReference type="ARBA" id="ARBA00022676"/>
    </source>
</evidence>
<dbReference type="InterPro" id="IPR007267">
    <property type="entry name" value="GtrA_DPMS_TM"/>
</dbReference>
<dbReference type="CDD" id="cd06442">
    <property type="entry name" value="DPM1_like"/>
    <property type="match status" value="1"/>
</dbReference>
<dbReference type="GO" id="GO:0016020">
    <property type="term" value="C:membrane"/>
    <property type="evidence" value="ECO:0007669"/>
    <property type="project" value="UniProtKB-SubCell"/>
</dbReference>
<comment type="similarity">
    <text evidence="2">Belongs to the glycosyltransferase 2 family.</text>
</comment>
<keyword evidence="12" id="KW-1185">Reference proteome</keyword>
<dbReference type="Pfam" id="PF00535">
    <property type="entry name" value="Glycos_transf_2"/>
    <property type="match status" value="1"/>
</dbReference>
<keyword evidence="7 8" id="KW-0472">Membrane</keyword>
<dbReference type="InterPro" id="IPR001173">
    <property type="entry name" value="Glyco_trans_2-like"/>
</dbReference>
<evidence type="ECO:0000259" key="9">
    <source>
        <dbReference type="Pfam" id="PF00535"/>
    </source>
</evidence>
<proteinExistence type="inferred from homology"/>
<feature type="transmembrane region" description="Helical" evidence="8">
    <location>
        <begin position="280"/>
        <end position="300"/>
    </location>
</feature>
<gene>
    <name evidence="11" type="ORF">CH357_13580</name>
</gene>
<evidence type="ECO:0000259" key="10">
    <source>
        <dbReference type="Pfam" id="PF04138"/>
    </source>
</evidence>
<dbReference type="SUPFAM" id="SSF53448">
    <property type="entry name" value="Nucleotide-diphospho-sugar transferases"/>
    <property type="match status" value="1"/>
</dbReference>
<sequence>MRPSVSVILPTYNESKNLPIAADRITRSLSDYRHEIIVVDDDSPDHTWEIAEHLQEKIPQLKVIRRLSGKGLSSAVLTGMGAAEGEVFVVMDSDLQHDEKILPEMIRSFYERDVDLCLGTRYAKGGSTGKWSLARIGISRFANFLAKGLLGLPVSDPMSGYFGIKRSVYSETKNSINPRGFKILLEFLGRSKENLKIEEIPYTFQTRMYGETKLNNSVIKSFFLAILDIRFGKWISPTFLLYSLVGASGVLVNLVGFLIAELCKFPEVQTGISFLDPFSLSVFSGIELSILSNFFLNNYFTFYERRYTGRNLTFGFLLFHLVSMVGIVVQMSAFHFIYYSIFKQWNGASELTLKFSADILSILTAMVSNYFLNSNLTWSKKPELKN</sequence>
<organism evidence="11 12">
    <name type="scientific">Leptospira hartskeerlii</name>
    <dbReference type="NCBI Taxonomy" id="2023177"/>
    <lineage>
        <taxon>Bacteria</taxon>
        <taxon>Pseudomonadati</taxon>
        <taxon>Spirochaetota</taxon>
        <taxon>Spirochaetia</taxon>
        <taxon>Leptospirales</taxon>
        <taxon>Leptospiraceae</taxon>
        <taxon>Leptospira</taxon>
    </lineage>
</organism>
<dbReference type="AlphaFoldDB" id="A0A2M9XC92"/>
<evidence type="ECO:0000256" key="4">
    <source>
        <dbReference type="ARBA" id="ARBA00022679"/>
    </source>
</evidence>
<dbReference type="InterPro" id="IPR039528">
    <property type="entry name" value="DPM1-like"/>
</dbReference>
<dbReference type="OrthoDB" id="9810303at2"/>
<evidence type="ECO:0000256" key="5">
    <source>
        <dbReference type="ARBA" id="ARBA00022692"/>
    </source>
</evidence>
<dbReference type="PANTHER" id="PTHR43398:SF1">
    <property type="entry name" value="DOLICHOL-PHOSPHATE MANNOSYLTRANSFERASE SUBUNIT 1"/>
    <property type="match status" value="1"/>
</dbReference>
<dbReference type="RefSeq" id="WP_100707296.1">
    <property type="nucleotide sequence ID" value="NZ_NPDL01000005.1"/>
</dbReference>
<feature type="transmembrane region" description="Helical" evidence="8">
    <location>
        <begin position="239"/>
        <end position="260"/>
    </location>
</feature>
<dbReference type="PANTHER" id="PTHR43398">
    <property type="entry name" value="DOLICHOL-PHOSPHATE MANNOSYLTRANSFERASE SUBUNIT 1"/>
    <property type="match status" value="1"/>
</dbReference>
<dbReference type="GO" id="GO:0006506">
    <property type="term" value="P:GPI anchor biosynthetic process"/>
    <property type="evidence" value="ECO:0007669"/>
    <property type="project" value="TreeGrafter"/>
</dbReference>
<dbReference type="Gene3D" id="3.90.550.10">
    <property type="entry name" value="Spore Coat Polysaccharide Biosynthesis Protein SpsA, Chain A"/>
    <property type="match status" value="1"/>
</dbReference>
<evidence type="ECO:0000256" key="8">
    <source>
        <dbReference type="SAM" id="Phobius"/>
    </source>
</evidence>
<reference evidence="11 12" key="1">
    <citation type="submission" date="2017-07" db="EMBL/GenBank/DDBJ databases">
        <title>Leptospira spp. isolated from tropical soils.</title>
        <authorList>
            <person name="Thibeaux R."/>
            <person name="Iraola G."/>
            <person name="Ferres I."/>
            <person name="Bierque E."/>
            <person name="Girault D."/>
            <person name="Soupe-Gilbert M.-E."/>
            <person name="Picardeau M."/>
            <person name="Goarant C."/>
        </authorList>
    </citation>
    <scope>NUCLEOTIDE SEQUENCE [LARGE SCALE GENOMIC DNA]</scope>
    <source>
        <strain evidence="11 12">MCA1-C-A1</strain>
    </source>
</reference>
<feature type="domain" description="GtrA/DPMS transmembrane" evidence="10">
    <location>
        <begin position="242"/>
        <end position="378"/>
    </location>
</feature>
<dbReference type="EMBL" id="NPDN01000006">
    <property type="protein sequence ID" value="PJZ25229.1"/>
    <property type="molecule type" value="Genomic_DNA"/>
</dbReference>
<keyword evidence="3" id="KW-0328">Glycosyltransferase</keyword>
<dbReference type="GO" id="GO:0006488">
    <property type="term" value="P:dolichol-linked oligosaccharide biosynthetic process"/>
    <property type="evidence" value="ECO:0007669"/>
    <property type="project" value="TreeGrafter"/>
</dbReference>
<name>A0A2M9XC92_9LEPT</name>
<dbReference type="GO" id="GO:0000271">
    <property type="term" value="P:polysaccharide biosynthetic process"/>
    <property type="evidence" value="ECO:0007669"/>
    <property type="project" value="InterPro"/>
</dbReference>
<evidence type="ECO:0000256" key="6">
    <source>
        <dbReference type="ARBA" id="ARBA00022989"/>
    </source>
</evidence>
<protein>
    <recommendedName>
        <fullName evidence="13">Glycosyltransferase family 2 protein</fullName>
    </recommendedName>
</protein>
<evidence type="ECO:0000256" key="1">
    <source>
        <dbReference type="ARBA" id="ARBA00004141"/>
    </source>
</evidence>
<keyword evidence="5 8" id="KW-0812">Transmembrane</keyword>